<organism evidence="1">
    <name type="scientific">hydrothermal vent metagenome</name>
    <dbReference type="NCBI Taxonomy" id="652676"/>
    <lineage>
        <taxon>unclassified sequences</taxon>
        <taxon>metagenomes</taxon>
        <taxon>ecological metagenomes</taxon>
    </lineage>
</organism>
<dbReference type="EMBL" id="UOFO01000127">
    <property type="protein sequence ID" value="VAW87575.1"/>
    <property type="molecule type" value="Genomic_DNA"/>
</dbReference>
<accession>A0A3B0Z2S1</accession>
<dbReference type="AlphaFoldDB" id="A0A3B0Z2S1"/>
<sequence>MLSGPTYLLTNNISQSINDKRDETLASYYLRTYSHLVPEDLEFRECDDLTKMAIPMAF</sequence>
<proteinExistence type="predicted"/>
<reference evidence="1" key="1">
    <citation type="submission" date="2018-06" db="EMBL/GenBank/DDBJ databases">
        <authorList>
            <person name="Zhirakovskaya E."/>
        </authorList>
    </citation>
    <scope>NUCLEOTIDE SEQUENCE</scope>
</reference>
<gene>
    <name evidence="1" type="ORF">MNBD_GAMMA16-1423</name>
</gene>
<name>A0A3B0Z2S1_9ZZZZ</name>
<protein>
    <submittedName>
        <fullName evidence="1">Uncharacterized protein</fullName>
    </submittedName>
</protein>
<evidence type="ECO:0000313" key="1">
    <source>
        <dbReference type="EMBL" id="VAW87575.1"/>
    </source>
</evidence>